<organism evidence="2 3">
    <name type="scientific">Colocasia esculenta</name>
    <name type="common">Wild taro</name>
    <name type="synonym">Arum esculentum</name>
    <dbReference type="NCBI Taxonomy" id="4460"/>
    <lineage>
        <taxon>Eukaryota</taxon>
        <taxon>Viridiplantae</taxon>
        <taxon>Streptophyta</taxon>
        <taxon>Embryophyta</taxon>
        <taxon>Tracheophyta</taxon>
        <taxon>Spermatophyta</taxon>
        <taxon>Magnoliopsida</taxon>
        <taxon>Liliopsida</taxon>
        <taxon>Araceae</taxon>
        <taxon>Aroideae</taxon>
        <taxon>Colocasieae</taxon>
        <taxon>Colocasia</taxon>
    </lineage>
</organism>
<feature type="transmembrane region" description="Helical" evidence="1">
    <location>
        <begin position="263"/>
        <end position="289"/>
    </location>
</feature>
<sequence length="397" mass="44974">MVTMPRRIATSLLLRQADPSCLGAHRFKIEAGVPFPPLPLSFFFFFFFLPLPSCLVFSSDFLVFVVLVVRRCRLHHVGDVLVVLGARRRWPFRCEGPNGSTLLLEPFRVLGSMSGDCENQVLGLGRGIWLRTGVGRECGSLGRQQWEVSLQYLPQQYRSSRQIRRTTLLERFLRLRPPMFFGDYDVDKAESWTHELERTFETMECAEEDQNGLVGCQVRTALTRPVRPPRSGFSVFEADPSRLGAHRFKIEADAPFPPLPLSFFFFFLLPLLSSLVFSGDFLAFVVLVVRRCRLHRVGDVLMVLGARRRWPFRCEGPNGSALLLKAGTLVSHLTVPGPLSVEIVTAIEVVMMSRPVRPPRHHRDTMRRHDMVSMALGVATAQCVVTTFETGKTSQQR</sequence>
<dbReference type="EMBL" id="NMUH01009227">
    <property type="protein sequence ID" value="MQM19810.1"/>
    <property type="molecule type" value="Genomic_DNA"/>
</dbReference>
<evidence type="ECO:0000313" key="3">
    <source>
        <dbReference type="Proteomes" id="UP000652761"/>
    </source>
</evidence>
<accession>A0A843XL09</accession>
<protein>
    <submittedName>
        <fullName evidence="2">Uncharacterized protein</fullName>
    </submittedName>
</protein>
<keyword evidence="3" id="KW-1185">Reference proteome</keyword>
<evidence type="ECO:0000256" key="1">
    <source>
        <dbReference type="SAM" id="Phobius"/>
    </source>
</evidence>
<gene>
    <name evidence="2" type="ORF">Taro_052824</name>
</gene>
<dbReference type="AlphaFoldDB" id="A0A843XL09"/>
<keyword evidence="1" id="KW-0812">Transmembrane</keyword>
<evidence type="ECO:0000313" key="2">
    <source>
        <dbReference type="EMBL" id="MQM19810.1"/>
    </source>
</evidence>
<feature type="transmembrane region" description="Helical" evidence="1">
    <location>
        <begin position="43"/>
        <end position="69"/>
    </location>
</feature>
<name>A0A843XL09_COLES</name>
<keyword evidence="1" id="KW-1133">Transmembrane helix</keyword>
<proteinExistence type="predicted"/>
<keyword evidence="1" id="KW-0472">Membrane</keyword>
<comment type="caution">
    <text evidence="2">The sequence shown here is derived from an EMBL/GenBank/DDBJ whole genome shotgun (WGS) entry which is preliminary data.</text>
</comment>
<dbReference type="Proteomes" id="UP000652761">
    <property type="component" value="Unassembled WGS sequence"/>
</dbReference>
<reference evidence="2" key="1">
    <citation type="submission" date="2017-07" db="EMBL/GenBank/DDBJ databases">
        <title>Taro Niue Genome Assembly and Annotation.</title>
        <authorList>
            <person name="Atibalentja N."/>
            <person name="Keating K."/>
            <person name="Fields C.J."/>
        </authorList>
    </citation>
    <scope>NUCLEOTIDE SEQUENCE</scope>
    <source>
        <strain evidence="2">Niue_2</strain>
        <tissue evidence="2">Leaf</tissue>
    </source>
</reference>